<feature type="region of interest" description="Disordered" evidence="1">
    <location>
        <begin position="1"/>
        <end position="52"/>
    </location>
</feature>
<evidence type="ECO:0000313" key="3">
    <source>
        <dbReference type="Proteomes" id="UP000194474"/>
    </source>
</evidence>
<proteinExistence type="predicted"/>
<gene>
    <name evidence="2" type="ORF">SAMN06295905_0851</name>
</gene>
<feature type="compositionally biased region" description="Basic and acidic residues" evidence="1">
    <location>
        <begin position="17"/>
        <end position="31"/>
    </location>
</feature>
<dbReference type="AlphaFoldDB" id="A0A1Y6ELY8"/>
<reference evidence="3" key="1">
    <citation type="submission" date="2017-04" db="EMBL/GenBank/DDBJ databases">
        <authorList>
            <person name="Varghese N."/>
            <person name="Submissions S."/>
        </authorList>
    </citation>
    <scope>NUCLEOTIDE SEQUENCE [LARGE SCALE GENOMIC DNA]</scope>
</reference>
<keyword evidence="3" id="KW-1185">Reference proteome</keyword>
<evidence type="ECO:0000256" key="1">
    <source>
        <dbReference type="SAM" id="MobiDB-lite"/>
    </source>
</evidence>
<evidence type="ECO:0000313" key="2">
    <source>
        <dbReference type="EMBL" id="SMQ63664.1"/>
    </source>
</evidence>
<dbReference type="RefSeq" id="WP_170926346.1">
    <property type="nucleotide sequence ID" value="NZ_FXWK01000001.1"/>
</dbReference>
<protein>
    <submittedName>
        <fullName evidence="2">Uncharacterized protein</fullName>
    </submittedName>
</protein>
<name>A0A1Y6ELY8_9HYPH</name>
<accession>A0A1Y6ELY8</accession>
<sequence length="52" mass="5518">MTKPSKPAPAQTAPGTQKDDNIDDMGRRPDGSEQDQPVNGSDGKPVDDKPAR</sequence>
<organism evidence="2 3">
    <name type="scientific">Devosia lucknowensis</name>
    <dbReference type="NCBI Taxonomy" id="1096929"/>
    <lineage>
        <taxon>Bacteria</taxon>
        <taxon>Pseudomonadati</taxon>
        <taxon>Pseudomonadota</taxon>
        <taxon>Alphaproteobacteria</taxon>
        <taxon>Hyphomicrobiales</taxon>
        <taxon>Devosiaceae</taxon>
        <taxon>Devosia</taxon>
    </lineage>
</organism>
<dbReference type="Proteomes" id="UP000194474">
    <property type="component" value="Unassembled WGS sequence"/>
</dbReference>
<dbReference type="EMBL" id="FXWK01000001">
    <property type="protein sequence ID" value="SMQ63664.1"/>
    <property type="molecule type" value="Genomic_DNA"/>
</dbReference>